<dbReference type="NCBIfam" id="TIGR00287">
    <property type="entry name" value="cas1"/>
    <property type="match status" value="1"/>
</dbReference>
<keyword evidence="4 10" id="KW-0378">Hydrolase</keyword>
<dbReference type="InterPro" id="IPR042211">
    <property type="entry name" value="CRISPR-assoc_Cas1_N"/>
</dbReference>
<dbReference type="GO" id="GO:0046872">
    <property type="term" value="F:metal ion binding"/>
    <property type="evidence" value="ECO:0007669"/>
    <property type="project" value="UniProtKB-UniRule"/>
</dbReference>
<dbReference type="NCBIfam" id="TIGR03640">
    <property type="entry name" value="cas1_DVULG"/>
    <property type="match status" value="1"/>
</dbReference>
<dbReference type="InterPro" id="IPR042206">
    <property type="entry name" value="CRISPR-assoc_Cas1_C"/>
</dbReference>
<dbReference type="PANTHER" id="PTHR34353">
    <property type="entry name" value="CRISPR-ASSOCIATED ENDONUCLEASE CAS1 1"/>
    <property type="match status" value="1"/>
</dbReference>
<evidence type="ECO:0000256" key="6">
    <source>
        <dbReference type="ARBA" id="ARBA00023118"/>
    </source>
</evidence>
<evidence type="ECO:0000313" key="11">
    <source>
        <dbReference type="EMBL" id="KRK12591.1"/>
    </source>
</evidence>
<dbReference type="Pfam" id="PF01867">
    <property type="entry name" value="Cas_Cas1"/>
    <property type="match status" value="1"/>
</dbReference>
<comment type="caution">
    <text evidence="11">The sequence shown here is derived from an EMBL/GenBank/DDBJ whole genome shotgun (WGS) entry which is preliminary data.</text>
</comment>
<evidence type="ECO:0000256" key="4">
    <source>
        <dbReference type="ARBA" id="ARBA00022801"/>
    </source>
</evidence>
<feature type="binding site" evidence="10">
    <location>
        <position position="249"/>
    </location>
    <ligand>
        <name>Mn(2+)</name>
        <dbReference type="ChEBI" id="CHEBI:29035"/>
    </ligand>
</feature>
<proteinExistence type="inferred from homology"/>
<evidence type="ECO:0000256" key="10">
    <source>
        <dbReference type="HAMAP-Rule" id="MF_01470"/>
    </source>
</evidence>
<keyword evidence="7 10" id="KW-0238">DNA-binding</keyword>
<evidence type="ECO:0000313" key="12">
    <source>
        <dbReference type="Proteomes" id="UP000051984"/>
    </source>
</evidence>
<dbReference type="eggNOG" id="COG1518">
    <property type="taxonomic scope" value="Bacteria"/>
</dbReference>
<sequence>MKTILNTLFISGDDSYISLDGGNARVSVEHVVKGKVPLVNLDAIVAFTRLGASPALLAECLQRNIPISFLTPSGKFQGTVVGAVNGNVVLRKQQYRISDDQNASIPFARNFIIGKIFNQRWMVERYLRDHSLVVDVNQLKQLSQALQEAIEKLREVDSLAEVRGIEGNAAANYFGAFDSFILKKSTVFTFNERSRRPPMNATNALLSFAYSLLANECASALITAGLDPYVGFLHQDRPGRQSLALDLMEELRGVYADRLVLKMINKQILTKTDFLYQESGAVFLNEEGRKKFLNQWAKKKTEKLTHPFINEPIIWGMVPMIQAILLARTIRGDLDAYPPFLWK</sequence>
<dbReference type="AlphaFoldDB" id="A0A0R1ETR3"/>
<dbReference type="Gene3D" id="3.100.10.20">
    <property type="entry name" value="CRISPR-associated endonuclease Cas1, N-terminal domain"/>
    <property type="match status" value="1"/>
</dbReference>
<organism evidence="11 12">
    <name type="scientific">Lacticaseibacillus zeae DSM 20178 = KCTC 3804</name>
    <dbReference type="NCBI Taxonomy" id="1423816"/>
    <lineage>
        <taxon>Bacteria</taxon>
        <taxon>Bacillati</taxon>
        <taxon>Bacillota</taxon>
        <taxon>Bacilli</taxon>
        <taxon>Lactobacillales</taxon>
        <taxon>Lactobacillaceae</taxon>
        <taxon>Lacticaseibacillus</taxon>
    </lineage>
</organism>
<keyword evidence="6 10" id="KW-0051">Antiviral defense</keyword>
<dbReference type="RefSeq" id="WP_010488784.1">
    <property type="nucleotide sequence ID" value="NZ_AZCT01000006.1"/>
</dbReference>
<evidence type="ECO:0000256" key="3">
    <source>
        <dbReference type="ARBA" id="ARBA00022759"/>
    </source>
</evidence>
<keyword evidence="3 10" id="KW-0255">Endonuclease</keyword>
<dbReference type="Gene3D" id="1.20.120.920">
    <property type="entry name" value="CRISPR-associated endonuclease Cas1, C-terminal domain"/>
    <property type="match status" value="1"/>
</dbReference>
<dbReference type="GO" id="GO:0051607">
    <property type="term" value="P:defense response to virus"/>
    <property type="evidence" value="ECO:0007669"/>
    <property type="project" value="UniProtKB-UniRule"/>
</dbReference>
<comment type="subunit">
    <text evidence="9 10">Homodimer, forms a heterotetramer with a Cas2 homodimer.</text>
</comment>
<dbReference type="PANTHER" id="PTHR34353:SF2">
    <property type="entry name" value="CRISPR-ASSOCIATED ENDONUCLEASE CAS1 1"/>
    <property type="match status" value="1"/>
</dbReference>
<evidence type="ECO:0000256" key="9">
    <source>
        <dbReference type="ARBA" id="ARBA00038592"/>
    </source>
</evidence>
<keyword evidence="2 10" id="KW-0479">Metal-binding</keyword>
<evidence type="ECO:0000256" key="2">
    <source>
        <dbReference type="ARBA" id="ARBA00022723"/>
    </source>
</evidence>
<dbReference type="Proteomes" id="UP000051984">
    <property type="component" value="Unassembled WGS sequence"/>
</dbReference>
<comment type="function">
    <text evidence="10">CRISPR (clustered regularly interspaced short palindromic repeat), is an adaptive immune system that provides protection against mobile genetic elements (viruses, transposable elements and conjugative plasmids). CRISPR clusters contain spacers, sequences complementary to antecedent mobile elements, and target invading nucleic acids. CRISPR clusters are transcribed and processed into CRISPR RNA (crRNA). Acts as a dsDNA endonuclease. Involved in the integration of spacer DNA into the CRISPR cassette.</text>
</comment>
<dbReference type="EMBL" id="AZCT01000006">
    <property type="protein sequence ID" value="KRK12591.1"/>
    <property type="molecule type" value="Genomic_DNA"/>
</dbReference>
<protein>
    <recommendedName>
        <fullName evidence="10">CRISPR-associated endonuclease Cas1</fullName>
        <ecNumber evidence="10">3.1.-.-</ecNumber>
    </recommendedName>
</protein>
<evidence type="ECO:0000256" key="8">
    <source>
        <dbReference type="ARBA" id="ARBA00023211"/>
    </source>
</evidence>
<comment type="cofactor">
    <cofactor evidence="10">
        <name>Mg(2+)</name>
        <dbReference type="ChEBI" id="CHEBI:18420"/>
    </cofactor>
    <cofactor evidence="10">
        <name>Mn(2+)</name>
        <dbReference type="ChEBI" id="CHEBI:29035"/>
    </cofactor>
</comment>
<evidence type="ECO:0000256" key="7">
    <source>
        <dbReference type="ARBA" id="ARBA00023125"/>
    </source>
</evidence>
<dbReference type="GO" id="GO:0016787">
    <property type="term" value="F:hydrolase activity"/>
    <property type="evidence" value="ECO:0007669"/>
    <property type="project" value="UniProtKB-KW"/>
</dbReference>
<dbReference type="GO" id="GO:0043571">
    <property type="term" value="P:maintenance of CRISPR repeat elements"/>
    <property type="evidence" value="ECO:0007669"/>
    <property type="project" value="UniProtKB-UniRule"/>
</dbReference>
<dbReference type="InterPro" id="IPR050646">
    <property type="entry name" value="Cas1"/>
</dbReference>
<dbReference type="InterPro" id="IPR002729">
    <property type="entry name" value="CRISPR-assoc_Cas1"/>
</dbReference>
<feature type="binding site" evidence="10">
    <location>
        <position position="166"/>
    </location>
    <ligand>
        <name>Mn(2+)</name>
        <dbReference type="ChEBI" id="CHEBI:29035"/>
    </ligand>
</feature>
<accession>A0A0R1ETR3</accession>
<name>A0A0R1ETR3_LACZE</name>
<keyword evidence="1 10" id="KW-0540">Nuclease</keyword>
<gene>
    <name evidence="10" type="primary">cas1</name>
    <name evidence="11" type="ORF">FD51_GL002724</name>
</gene>
<comment type="similarity">
    <text evidence="10">Belongs to the CRISPR-associated endonuclease Cas1 family.</text>
</comment>
<dbReference type="HAMAP" id="MF_01470">
    <property type="entry name" value="Cas1"/>
    <property type="match status" value="1"/>
</dbReference>
<dbReference type="InterPro" id="IPR019856">
    <property type="entry name" value="CRISPR-assoc_Cas1_DVULG"/>
</dbReference>
<dbReference type="GO" id="GO:0003677">
    <property type="term" value="F:DNA binding"/>
    <property type="evidence" value="ECO:0007669"/>
    <property type="project" value="UniProtKB-KW"/>
</dbReference>
<evidence type="ECO:0000256" key="1">
    <source>
        <dbReference type="ARBA" id="ARBA00022722"/>
    </source>
</evidence>
<dbReference type="PATRIC" id="fig|1423816.3.peg.2831"/>
<dbReference type="EC" id="3.1.-.-" evidence="10"/>
<dbReference type="GO" id="GO:0004520">
    <property type="term" value="F:DNA endonuclease activity"/>
    <property type="evidence" value="ECO:0007669"/>
    <property type="project" value="InterPro"/>
</dbReference>
<evidence type="ECO:0000256" key="5">
    <source>
        <dbReference type="ARBA" id="ARBA00022842"/>
    </source>
</evidence>
<reference evidence="11 12" key="1">
    <citation type="journal article" date="2015" name="Genome Announc.">
        <title>Expanding the biotechnology potential of lactobacilli through comparative genomics of 213 strains and associated genera.</title>
        <authorList>
            <person name="Sun Z."/>
            <person name="Harris H.M."/>
            <person name="McCann A."/>
            <person name="Guo C."/>
            <person name="Argimon S."/>
            <person name="Zhang W."/>
            <person name="Yang X."/>
            <person name="Jeffery I.B."/>
            <person name="Cooney J.C."/>
            <person name="Kagawa T.F."/>
            <person name="Liu W."/>
            <person name="Song Y."/>
            <person name="Salvetti E."/>
            <person name="Wrobel A."/>
            <person name="Rasinkangas P."/>
            <person name="Parkhill J."/>
            <person name="Rea M.C."/>
            <person name="O'Sullivan O."/>
            <person name="Ritari J."/>
            <person name="Douillard F.P."/>
            <person name="Paul Ross R."/>
            <person name="Yang R."/>
            <person name="Briner A.E."/>
            <person name="Felis G.E."/>
            <person name="de Vos W.M."/>
            <person name="Barrangou R."/>
            <person name="Klaenhammer T.R."/>
            <person name="Caufield P.W."/>
            <person name="Cui Y."/>
            <person name="Zhang H."/>
            <person name="O'Toole P.W."/>
        </authorList>
    </citation>
    <scope>NUCLEOTIDE SEQUENCE [LARGE SCALE GENOMIC DNA]</scope>
    <source>
        <strain evidence="11 12">DSM 20178</strain>
    </source>
</reference>
<keyword evidence="8 10" id="KW-0464">Manganese</keyword>
<keyword evidence="5 10" id="KW-0460">Magnesium</keyword>
<feature type="binding site" evidence="10">
    <location>
        <position position="234"/>
    </location>
    <ligand>
        <name>Mn(2+)</name>
        <dbReference type="ChEBI" id="CHEBI:29035"/>
    </ligand>
</feature>